<evidence type="ECO:0008006" key="4">
    <source>
        <dbReference type="Google" id="ProtNLM"/>
    </source>
</evidence>
<evidence type="ECO:0000256" key="1">
    <source>
        <dbReference type="SAM" id="MobiDB-lite"/>
    </source>
</evidence>
<feature type="compositionally biased region" description="Polar residues" evidence="1">
    <location>
        <begin position="543"/>
        <end position="552"/>
    </location>
</feature>
<evidence type="ECO:0000313" key="3">
    <source>
        <dbReference type="Proteomes" id="UP001175228"/>
    </source>
</evidence>
<dbReference type="PANTHER" id="PTHR15615:SF108">
    <property type="entry name" value="PROTEIN CNPPD1"/>
    <property type="match status" value="1"/>
</dbReference>
<sequence>MPVPVPVHTKQPAHPVIKKHHIDDGHSNPFSGLTCSLPVAPTGPPPSFGTREQWINSLPSWRRTKPRRIWEEDSRLVGRCAEQDFSQGLAVAANASVIKGAHAEACIPPLFNFLQSPALHSSPIDGDADDEMSSEGSTVSQPHSGGPWSDGSPAELQQGDIKMSIHAASTASYERGAFSPIFEEPSPGDNSGSSPIGPATPFADFVDRAVAADGYDGEYGIPAISTDDMPYGINKCEYDYYQPQPSIVEEPKEPILAPEVVTPSASVGYKKLAEPLSEWIANYIWKTCTTEGAFPFRGTPPTFSRQYPRAPPEYLASLIHSLLLSTLLQPSAIYLALWYIVRLPVSFGTININDEDVKELRFRAALLGTDHGHNQEMMEASAPFRLAVLGCMLANKWLDDHTFSNKTWHTISSVPIHALNHLESLALDIFGYDLSITNEHWSQWLSHMMSYHLSLSSSHPQPISRPSANPHSIIRKAIDEIIQAPAVCNFDPSHPQPVFLGLEERRREKLEREQAMTVELAEFDIDEGGPLREEYIPKRRVSGASSTYSNGSRENDSHVSSGWDRRNAQPVKGLPPPAKWSPAGDEPILRDRNRGSAQYIAVQPPPLNAVPYHMIPAYPQCDVGYQGHHWPTGGTYVQHAPMTVAYAYDMASLRHPTLPVYSHPQLVLPIPVSHSRSHSQPYQDTTDSRNHLRSYSQSQFQYRCSDIRMTANEAPSPPRWMDSGVCMARRILHLRLLLITVSVTKLLGSGLEHVALVFSGFFPGTNHRMLDSP</sequence>
<comment type="caution">
    <text evidence="2">The sequence shown here is derived from an EMBL/GenBank/DDBJ whole genome shotgun (WGS) entry which is preliminary data.</text>
</comment>
<feature type="region of interest" description="Disordered" evidence="1">
    <location>
        <begin position="179"/>
        <end position="199"/>
    </location>
</feature>
<dbReference type="GO" id="GO:0019901">
    <property type="term" value="F:protein kinase binding"/>
    <property type="evidence" value="ECO:0007669"/>
    <property type="project" value="InterPro"/>
</dbReference>
<dbReference type="Pfam" id="PF08613">
    <property type="entry name" value="Cyclin"/>
    <property type="match status" value="1"/>
</dbReference>
<dbReference type="GO" id="GO:0005634">
    <property type="term" value="C:nucleus"/>
    <property type="evidence" value="ECO:0007669"/>
    <property type="project" value="TreeGrafter"/>
</dbReference>
<dbReference type="InterPro" id="IPR013922">
    <property type="entry name" value="Cyclin_PHO80-like"/>
</dbReference>
<accession>A0AA39TDN8</accession>
<dbReference type="GO" id="GO:0000307">
    <property type="term" value="C:cyclin-dependent protein kinase holoenzyme complex"/>
    <property type="evidence" value="ECO:0007669"/>
    <property type="project" value="TreeGrafter"/>
</dbReference>
<feature type="compositionally biased region" description="Basic and acidic residues" evidence="1">
    <location>
        <begin position="553"/>
        <end position="567"/>
    </location>
</feature>
<dbReference type="PANTHER" id="PTHR15615">
    <property type="match status" value="1"/>
</dbReference>
<evidence type="ECO:0000313" key="2">
    <source>
        <dbReference type="EMBL" id="KAK0482051.1"/>
    </source>
</evidence>
<dbReference type="EMBL" id="JAUEPU010000068">
    <property type="protein sequence ID" value="KAK0482051.1"/>
    <property type="molecule type" value="Genomic_DNA"/>
</dbReference>
<dbReference type="GO" id="GO:0016538">
    <property type="term" value="F:cyclin-dependent protein serine/threonine kinase regulator activity"/>
    <property type="evidence" value="ECO:0007669"/>
    <property type="project" value="TreeGrafter"/>
</dbReference>
<organism evidence="2 3">
    <name type="scientific">Armillaria luteobubalina</name>
    <dbReference type="NCBI Taxonomy" id="153913"/>
    <lineage>
        <taxon>Eukaryota</taxon>
        <taxon>Fungi</taxon>
        <taxon>Dikarya</taxon>
        <taxon>Basidiomycota</taxon>
        <taxon>Agaricomycotina</taxon>
        <taxon>Agaricomycetes</taxon>
        <taxon>Agaricomycetidae</taxon>
        <taxon>Agaricales</taxon>
        <taxon>Marasmiineae</taxon>
        <taxon>Physalacriaceae</taxon>
        <taxon>Armillaria</taxon>
    </lineage>
</organism>
<keyword evidence="3" id="KW-1185">Reference proteome</keyword>
<feature type="compositionally biased region" description="Polar residues" evidence="1">
    <location>
        <begin position="134"/>
        <end position="143"/>
    </location>
</feature>
<feature type="region of interest" description="Disordered" evidence="1">
    <location>
        <begin position="534"/>
        <end position="590"/>
    </location>
</feature>
<feature type="region of interest" description="Disordered" evidence="1">
    <location>
        <begin position="121"/>
        <end position="155"/>
    </location>
</feature>
<dbReference type="CDD" id="cd20557">
    <property type="entry name" value="CYCLIN_ScPCL1-like"/>
    <property type="match status" value="1"/>
</dbReference>
<reference evidence="2" key="1">
    <citation type="submission" date="2023-06" db="EMBL/GenBank/DDBJ databases">
        <authorList>
            <consortium name="Lawrence Berkeley National Laboratory"/>
            <person name="Ahrendt S."/>
            <person name="Sahu N."/>
            <person name="Indic B."/>
            <person name="Wong-Bajracharya J."/>
            <person name="Merenyi Z."/>
            <person name="Ke H.-M."/>
            <person name="Monk M."/>
            <person name="Kocsube S."/>
            <person name="Drula E."/>
            <person name="Lipzen A."/>
            <person name="Balint B."/>
            <person name="Henrissat B."/>
            <person name="Andreopoulos B."/>
            <person name="Martin F.M."/>
            <person name="Harder C.B."/>
            <person name="Rigling D."/>
            <person name="Ford K.L."/>
            <person name="Foster G.D."/>
            <person name="Pangilinan J."/>
            <person name="Papanicolaou A."/>
            <person name="Barry K."/>
            <person name="LaButti K."/>
            <person name="Viragh M."/>
            <person name="Koriabine M."/>
            <person name="Yan M."/>
            <person name="Riley R."/>
            <person name="Champramary S."/>
            <person name="Plett K.L."/>
            <person name="Tsai I.J."/>
            <person name="Slot J."/>
            <person name="Sipos G."/>
            <person name="Plett J."/>
            <person name="Nagy L.G."/>
            <person name="Grigoriev I.V."/>
        </authorList>
    </citation>
    <scope>NUCLEOTIDE SEQUENCE</scope>
    <source>
        <strain evidence="2">HWK02</strain>
    </source>
</reference>
<gene>
    <name evidence="2" type="ORF">EDD18DRAFT_765949</name>
</gene>
<dbReference type="AlphaFoldDB" id="A0AA39TDN8"/>
<dbReference type="Proteomes" id="UP001175228">
    <property type="component" value="Unassembled WGS sequence"/>
</dbReference>
<name>A0AA39TDN8_9AGAR</name>
<dbReference type="Gene3D" id="1.10.472.10">
    <property type="entry name" value="Cyclin-like"/>
    <property type="match status" value="1"/>
</dbReference>
<proteinExistence type="predicted"/>
<protein>
    <recommendedName>
        <fullName evidence="4">Cyclin N-terminal domain-containing protein</fullName>
    </recommendedName>
</protein>